<dbReference type="InterPro" id="IPR025066">
    <property type="entry name" value="CCDC174-like"/>
</dbReference>
<dbReference type="PANTHER" id="PTHR15885">
    <property type="entry name" value="COILED-COIL DOMAIN-CONTAINING PROTEIN 174"/>
    <property type="match status" value="1"/>
</dbReference>
<dbReference type="Gene3D" id="3.40.50.300">
    <property type="entry name" value="P-loop containing nucleotide triphosphate hydrolases"/>
    <property type="match status" value="1"/>
</dbReference>
<feature type="coiled-coil region" evidence="2">
    <location>
        <begin position="268"/>
        <end position="302"/>
    </location>
</feature>
<evidence type="ECO:0000259" key="4">
    <source>
        <dbReference type="Pfam" id="PF25449"/>
    </source>
</evidence>
<evidence type="ECO:0000313" key="6">
    <source>
        <dbReference type="Proteomes" id="UP000270296"/>
    </source>
</evidence>
<feature type="compositionally biased region" description="Low complexity" evidence="3">
    <location>
        <begin position="133"/>
        <end position="144"/>
    </location>
</feature>
<reference evidence="7" key="1">
    <citation type="submission" date="2016-06" db="UniProtKB">
        <authorList>
            <consortium name="WormBaseParasite"/>
        </authorList>
    </citation>
    <scope>IDENTIFICATION</scope>
</reference>
<dbReference type="OrthoDB" id="9989112at2759"/>
<dbReference type="PANTHER" id="PTHR15885:SF1">
    <property type="entry name" value="COILED-COIL DOMAIN-CONTAINING PROTEIN 174"/>
    <property type="match status" value="1"/>
</dbReference>
<dbReference type="Pfam" id="PF13300">
    <property type="entry name" value="DUF4078"/>
    <property type="match status" value="1"/>
</dbReference>
<dbReference type="SUPFAM" id="SSF52540">
    <property type="entry name" value="P-loop containing nucleoside triphosphate hydrolases"/>
    <property type="match status" value="1"/>
</dbReference>
<dbReference type="EMBL" id="UZAM01007889">
    <property type="protein sequence ID" value="VDP02020.1"/>
    <property type="molecule type" value="Genomic_DNA"/>
</dbReference>
<evidence type="ECO:0000313" key="7">
    <source>
        <dbReference type="WBParaSite" id="SBAD_0000384701-mRNA-1"/>
    </source>
</evidence>
<dbReference type="InterPro" id="IPR027417">
    <property type="entry name" value="P-loop_NTPase"/>
</dbReference>
<dbReference type="SMART" id="SM00175">
    <property type="entry name" value="RAB"/>
    <property type="match status" value="1"/>
</dbReference>
<dbReference type="WBParaSite" id="SBAD_0000384701-mRNA-1">
    <property type="protein sequence ID" value="SBAD_0000384701-mRNA-1"/>
    <property type="gene ID" value="SBAD_0000384701"/>
</dbReference>
<dbReference type="SMART" id="SM00173">
    <property type="entry name" value="RAS"/>
    <property type="match status" value="1"/>
</dbReference>
<proteinExistence type="predicted"/>
<accession>A0A183IJ83</accession>
<dbReference type="GO" id="GO:0005525">
    <property type="term" value="F:GTP binding"/>
    <property type="evidence" value="ECO:0007669"/>
    <property type="project" value="InterPro"/>
</dbReference>
<feature type="compositionally biased region" description="Basic and acidic residues" evidence="3">
    <location>
        <begin position="213"/>
        <end position="237"/>
    </location>
</feature>
<dbReference type="GO" id="GO:0005634">
    <property type="term" value="C:nucleus"/>
    <property type="evidence" value="ECO:0007669"/>
    <property type="project" value="TreeGrafter"/>
</dbReference>
<dbReference type="PRINTS" id="PR00449">
    <property type="entry name" value="RASTRNSFRMNG"/>
</dbReference>
<keyword evidence="1 2" id="KW-0175">Coiled coil</keyword>
<name>A0A183IJ83_9BILA</name>
<dbReference type="Proteomes" id="UP000270296">
    <property type="component" value="Unassembled WGS sequence"/>
</dbReference>
<reference evidence="5 6" key="2">
    <citation type="submission" date="2018-11" db="EMBL/GenBank/DDBJ databases">
        <authorList>
            <consortium name="Pathogen Informatics"/>
        </authorList>
    </citation>
    <scope>NUCLEOTIDE SEQUENCE [LARGE SCALE GENOMIC DNA]</scope>
</reference>
<evidence type="ECO:0000256" key="2">
    <source>
        <dbReference type="SAM" id="Coils"/>
    </source>
</evidence>
<protein>
    <submittedName>
        <fullName evidence="7">Phosducin domain-containing protein</fullName>
    </submittedName>
</protein>
<dbReference type="PROSITE" id="PS51421">
    <property type="entry name" value="RAS"/>
    <property type="match status" value="1"/>
</dbReference>
<dbReference type="GO" id="GO:0003924">
    <property type="term" value="F:GTPase activity"/>
    <property type="evidence" value="ECO:0007669"/>
    <property type="project" value="InterPro"/>
</dbReference>
<evidence type="ECO:0000256" key="3">
    <source>
        <dbReference type="SAM" id="MobiDB-lite"/>
    </source>
</evidence>
<feature type="domain" description="CCDC174 alpha/beta GRSR" evidence="4">
    <location>
        <begin position="169"/>
        <end position="198"/>
    </location>
</feature>
<dbReference type="PROSITE" id="PS51419">
    <property type="entry name" value="RAB"/>
    <property type="match status" value="1"/>
</dbReference>
<evidence type="ECO:0000256" key="1">
    <source>
        <dbReference type="ARBA" id="ARBA00023054"/>
    </source>
</evidence>
<organism evidence="7">
    <name type="scientific">Soboliphyme baturini</name>
    <dbReference type="NCBI Taxonomy" id="241478"/>
    <lineage>
        <taxon>Eukaryota</taxon>
        <taxon>Metazoa</taxon>
        <taxon>Ecdysozoa</taxon>
        <taxon>Nematoda</taxon>
        <taxon>Enoplea</taxon>
        <taxon>Dorylaimia</taxon>
        <taxon>Dioctophymatida</taxon>
        <taxon>Dioctophymatoidea</taxon>
        <taxon>Soboliphymatidae</taxon>
        <taxon>Soboliphyme</taxon>
    </lineage>
</organism>
<dbReference type="Pfam" id="PF25449">
    <property type="entry name" value="CCDC174_GRSR"/>
    <property type="match status" value="1"/>
</dbReference>
<sequence length="462" mass="53549">MPKKIQANVSTLLDLKAELFRKKEDFSRLKQATVDHGMFVHGKPLLAEQRRQLSKSKKEPKKTTKLVTVLDDEQQAEHNRLLELSRQKLCAKAALYDKLNSSKSSEMMEDADSGQFLVNFERKAYDRDRSDSDFSFESDGGNSEDNGDDEHATTSSGLIEAAEKPEEEWVEYTDSLGRTRRCMRKDLDHFMAVDADFQKRDEQTPSTSMQTKTESRAYSDVQHGNRNERPELVEDKPVGPTHYQHVLRNEAWDHGVAYFQFSTDETVRQEQMKKLQMLRHQTEELRLKTEQIKQRRKQAMEKRLQKVIERKNLNVPAGRSITYSYYRNSVGVMIVYDITRRETFEHVAAWLHEARRNTDQNVCVCQLIGHKSDLESQRQVLYEEGEYFAKYHKMKFIETSAKSGQNVDEAFSMLAREIYARIRSNDLSLVYGWEGIKPGIGDSVMLMNDDSCSDNIGLCSYC</sequence>
<feature type="region of interest" description="Disordered" evidence="3">
    <location>
        <begin position="129"/>
        <end position="170"/>
    </location>
</feature>
<dbReference type="FunFam" id="3.40.50.300:FF:001447">
    <property type="entry name" value="Ras-related protein Rab-1B"/>
    <property type="match status" value="1"/>
</dbReference>
<dbReference type="InterPro" id="IPR057464">
    <property type="entry name" value="CCDC174_GRSR"/>
</dbReference>
<keyword evidence="6" id="KW-1185">Reference proteome</keyword>
<evidence type="ECO:0000313" key="5">
    <source>
        <dbReference type="EMBL" id="VDP02020.1"/>
    </source>
</evidence>
<gene>
    <name evidence="5" type="ORF">SBAD_LOCUS3679</name>
</gene>
<dbReference type="AlphaFoldDB" id="A0A183IJ83"/>
<dbReference type="Pfam" id="PF00071">
    <property type="entry name" value="Ras"/>
    <property type="match status" value="1"/>
</dbReference>
<feature type="region of interest" description="Disordered" evidence="3">
    <location>
        <begin position="196"/>
        <end position="238"/>
    </location>
</feature>
<dbReference type="InterPro" id="IPR001806">
    <property type="entry name" value="Small_GTPase"/>
</dbReference>